<dbReference type="SMART" id="SM00460">
    <property type="entry name" value="TGc"/>
    <property type="match status" value="1"/>
</dbReference>
<dbReference type="Pfam" id="PF01841">
    <property type="entry name" value="Transglut_core"/>
    <property type="match status" value="1"/>
</dbReference>
<dbReference type="PANTHER" id="PTHR42736">
    <property type="entry name" value="PROTEIN-GLUTAMINE GAMMA-GLUTAMYLTRANSFERASE"/>
    <property type="match status" value="1"/>
</dbReference>
<feature type="transmembrane region" description="Helical" evidence="2">
    <location>
        <begin position="67"/>
        <end position="83"/>
    </location>
</feature>
<keyword evidence="4" id="KW-0645">Protease</keyword>
<proteinExistence type="predicted"/>
<dbReference type="InterPro" id="IPR002931">
    <property type="entry name" value="Transglutaminase-like"/>
</dbReference>
<dbReference type="RefSeq" id="WP_141359270.1">
    <property type="nucleotide sequence ID" value="NZ_BAAAWM010000001.1"/>
</dbReference>
<dbReference type="GO" id="GO:0008233">
    <property type="term" value="F:peptidase activity"/>
    <property type="evidence" value="ECO:0007669"/>
    <property type="project" value="UniProtKB-KW"/>
</dbReference>
<dbReference type="Pfam" id="PF13559">
    <property type="entry name" value="DUF4129"/>
    <property type="match status" value="1"/>
</dbReference>
<feature type="region of interest" description="Disordered" evidence="1">
    <location>
        <begin position="557"/>
        <end position="610"/>
    </location>
</feature>
<dbReference type="InterPro" id="IPR021878">
    <property type="entry name" value="TgpA_N"/>
</dbReference>
<keyword evidence="2" id="KW-1133">Transmembrane helix</keyword>
<dbReference type="Proteomes" id="UP000316242">
    <property type="component" value="Unassembled WGS sequence"/>
</dbReference>
<dbReference type="PANTHER" id="PTHR42736:SF1">
    <property type="entry name" value="PROTEIN-GLUTAMINE GAMMA-GLUTAMYLTRANSFERASE"/>
    <property type="match status" value="1"/>
</dbReference>
<feature type="transmembrane region" description="Helical" evidence="2">
    <location>
        <begin position="151"/>
        <end position="169"/>
    </location>
</feature>
<keyword evidence="2" id="KW-0812">Transmembrane</keyword>
<dbReference type="Pfam" id="PF11992">
    <property type="entry name" value="TgpA_N"/>
    <property type="match status" value="1"/>
</dbReference>
<accession>A0ABQ0RRB0</accession>
<dbReference type="SUPFAM" id="SSF54001">
    <property type="entry name" value="Cysteine proteinases"/>
    <property type="match status" value="1"/>
</dbReference>
<evidence type="ECO:0000313" key="4">
    <source>
        <dbReference type="EMBL" id="GEC14036.1"/>
    </source>
</evidence>
<feature type="transmembrane region" description="Helical" evidence="2">
    <location>
        <begin position="122"/>
        <end position="144"/>
    </location>
</feature>
<evidence type="ECO:0000313" key="5">
    <source>
        <dbReference type="Proteomes" id="UP000316242"/>
    </source>
</evidence>
<reference evidence="4 5" key="1">
    <citation type="submission" date="2019-06" db="EMBL/GenBank/DDBJ databases">
        <title>Whole genome shotgun sequence of Glutamicibacter nicotianae NBRC 14234.</title>
        <authorList>
            <person name="Hosoyama A."/>
            <person name="Uohara A."/>
            <person name="Ohji S."/>
            <person name="Ichikawa N."/>
        </authorList>
    </citation>
    <scope>NUCLEOTIDE SEQUENCE [LARGE SCALE GENOMIC DNA]</scope>
    <source>
        <strain evidence="4 5">NBRC 14234</strain>
    </source>
</reference>
<feature type="transmembrane region" description="Helical" evidence="2">
    <location>
        <begin position="175"/>
        <end position="192"/>
    </location>
</feature>
<dbReference type="GO" id="GO:0006508">
    <property type="term" value="P:proteolysis"/>
    <property type="evidence" value="ECO:0007669"/>
    <property type="project" value="UniProtKB-KW"/>
</dbReference>
<keyword evidence="5" id="KW-1185">Reference proteome</keyword>
<evidence type="ECO:0000256" key="1">
    <source>
        <dbReference type="SAM" id="MobiDB-lite"/>
    </source>
</evidence>
<dbReference type="InterPro" id="IPR038765">
    <property type="entry name" value="Papain-like_cys_pep_sf"/>
</dbReference>
<organism evidence="4 5">
    <name type="scientific">Glutamicibacter nicotianae</name>
    <name type="common">Arthrobacter nicotianae</name>
    <dbReference type="NCBI Taxonomy" id="37929"/>
    <lineage>
        <taxon>Bacteria</taxon>
        <taxon>Bacillati</taxon>
        <taxon>Actinomycetota</taxon>
        <taxon>Actinomycetes</taxon>
        <taxon>Micrococcales</taxon>
        <taxon>Micrococcaceae</taxon>
        <taxon>Glutamicibacter</taxon>
    </lineage>
</organism>
<keyword evidence="4" id="KW-0378">Hydrolase</keyword>
<feature type="transmembrane region" description="Helical" evidence="2">
    <location>
        <begin position="620"/>
        <end position="644"/>
    </location>
</feature>
<feature type="transmembrane region" description="Helical" evidence="2">
    <location>
        <begin position="35"/>
        <end position="55"/>
    </location>
</feature>
<sequence>MKQTIPLWRYGVDAACLALALVLGALGLLEAYGASLNFILAAVGGLVAGLALAWANVHFKLGTWRTLGLFALLYLLLGTPLATPREAAFGLLPTGQSLRTLLTGLVFSWKDMLTVAPPVGSYGGVLIVAFLSALLTALLAGLAAWHLRSPYWTLLPLLAMFVLGIVFGTRDVPMPVARGVAFIAVLVGWLAWRRFIDTRVSGGFSSLNHEQLDSQGSKQLLLRRVIAGTLVLAGAGVATAAATPLLAPETPRQVLRDALEPPVDLYDYPSPLTRFRKYVKTMADDTLMTVKGLPKDERIRLAALDSYNGMVINVDPSAGGSFAPVGDASDIRSADTVEGREAVELEFSIKDYQGVWVPSGGKLLGMELTGGREDELARSLFYSDSSESALSSIGLAEGDAYTAKVLFPAKPSDEQLNELDLAQFRMPELANVPAIAGAKAAEFTGSGRGDLERVRSIEAMLSGTGFFSNGTEGQVPSLSGHGAGRITRLLDAEQMIGDDEQYAVAMALMAREQGIPARVVMGFYPEEYAPEKAVEIKGSDVHAWVEIAFEDVGWVAFNPTPNEDEQPTPPEQEPKAVPQPQVLQPPPPAQEEADLPPQTAPEPQEVEEEPETFWERWGQVIIVVGISLGSLLLLLSPLLLIALLKLRRREKRAKSGSTGDRMSGGWQELLSHATDHRIATANGATRRESASVLAAGFPALSDPVRSLAQRADAANFSHEQPTEEQVRKYWEDVIAHTRKMQEPLGFFGRMRVKYSPRSLIHELAAKTAKTARILQQKNRRKPWR</sequence>
<keyword evidence="2" id="KW-0472">Membrane</keyword>
<feature type="domain" description="Transglutaminase-like" evidence="3">
    <location>
        <begin position="491"/>
        <end position="561"/>
    </location>
</feature>
<evidence type="ECO:0000256" key="2">
    <source>
        <dbReference type="SAM" id="Phobius"/>
    </source>
</evidence>
<feature type="transmembrane region" description="Helical" evidence="2">
    <location>
        <begin position="7"/>
        <end position="29"/>
    </location>
</feature>
<comment type="caution">
    <text evidence="4">The sequence shown here is derived from an EMBL/GenBank/DDBJ whole genome shotgun (WGS) entry which is preliminary data.</text>
</comment>
<dbReference type="InterPro" id="IPR025403">
    <property type="entry name" value="TgpA-like_C"/>
</dbReference>
<name>A0ABQ0RRB0_GLUNI</name>
<dbReference type="Gene3D" id="3.10.620.30">
    <property type="match status" value="1"/>
</dbReference>
<dbReference type="EMBL" id="BJNE01000027">
    <property type="protein sequence ID" value="GEC14036.1"/>
    <property type="molecule type" value="Genomic_DNA"/>
</dbReference>
<feature type="transmembrane region" description="Helical" evidence="2">
    <location>
        <begin position="225"/>
        <end position="247"/>
    </location>
</feature>
<evidence type="ECO:0000259" key="3">
    <source>
        <dbReference type="SMART" id="SM00460"/>
    </source>
</evidence>
<dbReference type="InterPro" id="IPR052901">
    <property type="entry name" value="Bact_TGase-like"/>
</dbReference>
<protein>
    <submittedName>
        <fullName evidence="4">Cysteine protease</fullName>
    </submittedName>
</protein>
<gene>
    <name evidence="4" type="ORF">ANI01nite_32390</name>
</gene>